<dbReference type="PROSITE" id="PS00086">
    <property type="entry name" value="CYTOCHROME_P450"/>
    <property type="match status" value="1"/>
</dbReference>
<dbReference type="SUPFAM" id="SSF48264">
    <property type="entry name" value="Cytochrome P450"/>
    <property type="match status" value="1"/>
</dbReference>
<sequence length="498" mass="55968">MPSTYEVLEAIQSQWIVALCTLLVSYQLSIVLYNLTFHPLAAFPGPFLGRCTLLWRLVATMKGHMPQTLQKQHQKYGPVVRVSPNELSFCTLQSYKDIYGFPPPGGAQCTKSGYYDIVGSGFKIPCVVSERDPTLSGKKKKNLSAGFSPKALAAQENIMHQHINAFIEGIGLESQKSSKGTDMVEWLAMTSFDLSGEMAFGEPFGCIASGKQHFWIDIILQHLKEITLMDNLRRFPFLLTIINLCLSPIVAPIREKHSQYSRDKVRDRIEKTTTRQDFLTGVAEKVKSGEVSLEEMTAHASTLIIAGGETTATTLAAAVLYTLKDPGTTKRLTDEIRSRFSSFEEITAAAAQQLPYVQAVINEAMRVHPATAQGLPRVSPGLEIDGHWVPKGTDVFTCTWATSRNPEYFDRPEEFRPERWTDPNSTDVTEASQPFSLGYRACMGRSFAYMEMSLVLCKLFYTYDLELEEKDIDWPAVSKHYSLWINAHYHVHARRRLS</sequence>
<feature type="transmembrane region" description="Helical" evidence="8">
    <location>
        <begin position="15"/>
        <end position="35"/>
    </location>
</feature>
<dbReference type="GO" id="GO:0016705">
    <property type="term" value="F:oxidoreductase activity, acting on paired donors, with incorporation or reduction of molecular oxygen"/>
    <property type="evidence" value="ECO:0007669"/>
    <property type="project" value="InterPro"/>
</dbReference>
<dbReference type="Pfam" id="PF00067">
    <property type="entry name" value="p450"/>
    <property type="match status" value="1"/>
</dbReference>
<evidence type="ECO:0000256" key="6">
    <source>
        <dbReference type="PIRSR" id="PIRSR602401-1"/>
    </source>
</evidence>
<keyword evidence="10" id="KW-1185">Reference proteome</keyword>
<dbReference type="InterPro" id="IPR036396">
    <property type="entry name" value="Cyt_P450_sf"/>
</dbReference>
<evidence type="ECO:0000256" key="3">
    <source>
        <dbReference type="ARBA" id="ARBA00022617"/>
    </source>
</evidence>
<feature type="binding site" description="axial binding residue" evidence="6">
    <location>
        <position position="442"/>
    </location>
    <ligand>
        <name>heme</name>
        <dbReference type="ChEBI" id="CHEBI:30413"/>
    </ligand>
    <ligandPart>
        <name>Fe</name>
        <dbReference type="ChEBI" id="CHEBI:18248"/>
    </ligandPart>
</feature>
<dbReference type="PRINTS" id="PR00463">
    <property type="entry name" value="EP450I"/>
</dbReference>
<dbReference type="PANTHER" id="PTHR24305:SF210">
    <property type="entry name" value="CYTOCHROME P450 MONOOXYGENASE ASQL-RELATED"/>
    <property type="match status" value="1"/>
</dbReference>
<reference evidence="9" key="1">
    <citation type="submission" date="2016-03" db="EMBL/GenBank/DDBJ databases">
        <title>Draft genome sequence of Rosellinia necatrix.</title>
        <authorList>
            <person name="Kanematsu S."/>
        </authorList>
    </citation>
    <scope>NUCLEOTIDE SEQUENCE [LARGE SCALE GENOMIC DNA]</scope>
    <source>
        <strain evidence="9">W97</strain>
    </source>
</reference>
<dbReference type="OMA" id="FYDIYGA"/>
<name>A0A1W2TBB4_ROSNE</name>
<proteinExistence type="inferred from homology"/>
<dbReference type="InterPro" id="IPR017972">
    <property type="entry name" value="Cyt_P450_CS"/>
</dbReference>
<protein>
    <submittedName>
        <fullName evidence="9">Putative Cytochrome P450</fullName>
    </submittedName>
</protein>
<dbReference type="CDD" id="cd11058">
    <property type="entry name" value="CYP60B-like"/>
    <property type="match status" value="1"/>
</dbReference>
<organism evidence="9">
    <name type="scientific">Rosellinia necatrix</name>
    <name type="common">White root-rot fungus</name>
    <dbReference type="NCBI Taxonomy" id="77044"/>
    <lineage>
        <taxon>Eukaryota</taxon>
        <taxon>Fungi</taxon>
        <taxon>Dikarya</taxon>
        <taxon>Ascomycota</taxon>
        <taxon>Pezizomycotina</taxon>
        <taxon>Sordariomycetes</taxon>
        <taxon>Xylariomycetidae</taxon>
        <taxon>Xylariales</taxon>
        <taxon>Xylariaceae</taxon>
        <taxon>Rosellinia</taxon>
    </lineage>
</organism>
<dbReference type="EMBL" id="DF977453">
    <property type="protein sequence ID" value="GAP84938.2"/>
    <property type="molecule type" value="Genomic_DNA"/>
</dbReference>
<keyword evidence="8" id="KW-0812">Transmembrane</keyword>
<dbReference type="InterPro" id="IPR050121">
    <property type="entry name" value="Cytochrome_P450_monoxygenase"/>
</dbReference>
<keyword evidence="8" id="KW-0472">Membrane</keyword>
<evidence type="ECO:0000256" key="7">
    <source>
        <dbReference type="RuleBase" id="RU000461"/>
    </source>
</evidence>
<comment type="similarity">
    <text evidence="2 7">Belongs to the cytochrome P450 family.</text>
</comment>
<dbReference type="Gene3D" id="1.10.630.10">
    <property type="entry name" value="Cytochrome P450"/>
    <property type="match status" value="1"/>
</dbReference>
<evidence type="ECO:0000256" key="1">
    <source>
        <dbReference type="ARBA" id="ARBA00001971"/>
    </source>
</evidence>
<keyword evidence="7" id="KW-0560">Oxidoreductase</keyword>
<dbReference type="OrthoDB" id="1470350at2759"/>
<dbReference type="STRING" id="77044.A0A1W2TBB4"/>
<evidence type="ECO:0000313" key="9">
    <source>
        <dbReference type="EMBL" id="GAP84938.2"/>
    </source>
</evidence>
<comment type="cofactor">
    <cofactor evidence="1 6">
        <name>heme</name>
        <dbReference type="ChEBI" id="CHEBI:30413"/>
    </cofactor>
</comment>
<dbReference type="GO" id="GO:0020037">
    <property type="term" value="F:heme binding"/>
    <property type="evidence" value="ECO:0007669"/>
    <property type="project" value="InterPro"/>
</dbReference>
<dbReference type="AlphaFoldDB" id="A0A1W2TBB4"/>
<evidence type="ECO:0000313" key="10">
    <source>
        <dbReference type="Proteomes" id="UP000054516"/>
    </source>
</evidence>
<dbReference type="PRINTS" id="PR00385">
    <property type="entry name" value="P450"/>
</dbReference>
<dbReference type="GO" id="GO:0004497">
    <property type="term" value="F:monooxygenase activity"/>
    <property type="evidence" value="ECO:0007669"/>
    <property type="project" value="UniProtKB-KW"/>
</dbReference>
<accession>A0A1W2TBB4</accession>
<keyword evidence="4 6" id="KW-0479">Metal-binding</keyword>
<evidence type="ECO:0000256" key="8">
    <source>
        <dbReference type="SAM" id="Phobius"/>
    </source>
</evidence>
<dbReference type="InterPro" id="IPR002401">
    <property type="entry name" value="Cyt_P450_E_grp-I"/>
</dbReference>
<evidence type="ECO:0000256" key="4">
    <source>
        <dbReference type="ARBA" id="ARBA00022723"/>
    </source>
</evidence>
<dbReference type="InterPro" id="IPR001128">
    <property type="entry name" value="Cyt_P450"/>
</dbReference>
<dbReference type="Proteomes" id="UP000054516">
    <property type="component" value="Unassembled WGS sequence"/>
</dbReference>
<dbReference type="PANTHER" id="PTHR24305">
    <property type="entry name" value="CYTOCHROME P450"/>
    <property type="match status" value="1"/>
</dbReference>
<dbReference type="GO" id="GO:0005506">
    <property type="term" value="F:iron ion binding"/>
    <property type="evidence" value="ECO:0007669"/>
    <property type="project" value="InterPro"/>
</dbReference>
<keyword evidence="5 6" id="KW-0408">Iron</keyword>
<keyword evidence="8" id="KW-1133">Transmembrane helix</keyword>
<keyword evidence="3 6" id="KW-0349">Heme</keyword>
<keyword evidence="7" id="KW-0503">Monooxygenase</keyword>
<gene>
    <name evidence="9" type="ORF">SAMD00023353_0802630</name>
</gene>
<evidence type="ECO:0000256" key="5">
    <source>
        <dbReference type="ARBA" id="ARBA00023004"/>
    </source>
</evidence>
<evidence type="ECO:0000256" key="2">
    <source>
        <dbReference type="ARBA" id="ARBA00010617"/>
    </source>
</evidence>